<dbReference type="Pfam" id="PF08487">
    <property type="entry name" value="VIT"/>
    <property type="match status" value="1"/>
</dbReference>
<dbReference type="InParanoid" id="A0BY83"/>
<dbReference type="Proteomes" id="UP000000600">
    <property type="component" value="Unassembled WGS sequence"/>
</dbReference>
<dbReference type="PANTHER" id="PTHR45737">
    <property type="entry name" value="VON WILLEBRAND FACTOR A DOMAIN-CONTAINING PROTEIN 5A"/>
    <property type="match status" value="1"/>
</dbReference>
<dbReference type="PANTHER" id="PTHR45737:SF6">
    <property type="entry name" value="VON WILLEBRAND FACTOR A DOMAIN-CONTAINING PROTEIN 5A"/>
    <property type="match status" value="1"/>
</dbReference>
<accession>A0BY83</accession>
<gene>
    <name evidence="2" type="ORF">GSPATT00033353001</name>
</gene>
<dbReference type="KEGG" id="ptm:GSPATT00033353001"/>
<dbReference type="OMA" id="SIHENAA"/>
<feature type="domain" description="VIT" evidence="1">
    <location>
        <begin position="29"/>
        <end position="160"/>
    </location>
</feature>
<keyword evidence="3" id="KW-1185">Reference proteome</keyword>
<dbReference type="AlphaFoldDB" id="A0BY83"/>
<dbReference type="InterPro" id="IPR013694">
    <property type="entry name" value="VIT"/>
</dbReference>
<proteinExistence type="predicted"/>
<sequence length="309" mass="36395">MNEAQFYAPLIQQNYEMKKKCLREIINPKQLIVCFEQNQKKIIPLRSVKYHLKIYNGLQIVQLEQIFLTDAFNQPLDLEYVFSIHENAAVTKMKVELGDQIVYGIVKEKEEAKQEFEEGIKQGKTMAYSEEDEQFPQIKRLKIGQLAPNKQLRVIFEYIQPLEVYLNKFWKIDVSPIMDENYQKNQSDTQIWFYKIVSQYKMYQQDIEIEFDTGSPITFWKSPTHQLHSTNAKDIEGIKQENGKRLVLKLDDDNPENFKPLKKFTLLFSSNDINLPRAILSHTNNDALQVQKYCATLTFHSAIQLDDIR</sequence>
<evidence type="ECO:0000313" key="2">
    <source>
        <dbReference type="EMBL" id="CAK63500.1"/>
    </source>
</evidence>
<dbReference type="GeneID" id="5016682"/>
<dbReference type="HOGENOM" id="CLU_864516_0_0_1"/>
<dbReference type="RefSeq" id="XP_001430898.1">
    <property type="nucleotide sequence ID" value="XM_001430861.1"/>
</dbReference>
<evidence type="ECO:0000313" key="3">
    <source>
        <dbReference type="Proteomes" id="UP000000600"/>
    </source>
</evidence>
<dbReference type="PROSITE" id="PS51468">
    <property type="entry name" value="VIT"/>
    <property type="match status" value="1"/>
</dbReference>
<dbReference type="OrthoDB" id="320440at2759"/>
<reference evidence="2 3" key="1">
    <citation type="journal article" date="2006" name="Nature">
        <title>Global trends of whole-genome duplications revealed by the ciliate Paramecium tetraurelia.</title>
        <authorList>
            <consortium name="Genoscope"/>
            <person name="Aury J.-M."/>
            <person name="Jaillon O."/>
            <person name="Duret L."/>
            <person name="Noel B."/>
            <person name="Jubin C."/>
            <person name="Porcel B.M."/>
            <person name="Segurens B."/>
            <person name="Daubin V."/>
            <person name="Anthouard V."/>
            <person name="Aiach N."/>
            <person name="Arnaiz O."/>
            <person name="Billaut A."/>
            <person name="Beisson J."/>
            <person name="Blanc I."/>
            <person name="Bouhouche K."/>
            <person name="Camara F."/>
            <person name="Duharcourt S."/>
            <person name="Guigo R."/>
            <person name="Gogendeau D."/>
            <person name="Katinka M."/>
            <person name="Keller A.-M."/>
            <person name="Kissmehl R."/>
            <person name="Klotz C."/>
            <person name="Koll F."/>
            <person name="Le Moue A."/>
            <person name="Lepere C."/>
            <person name="Malinsky S."/>
            <person name="Nowacki M."/>
            <person name="Nowak J.K."/>
            <person name="Plattner H."/>
            <person name="Poulain J."/>
            <person name="Ruiz F."/>
            <person name="Serrano V."/>
            <person name="Zagulski M."/>
            <person name="Dessen P."/>
            <person name="Betermier M."/>
            <person name="Weissenbach J."/>
            <person name="Scarpelli C."/>
            <person name="Schachter V."/>
            <person name="Sperling L."/>
            <person name="Meyer E."/>
            <person name="Cohen J."/>
            <person name="Wincker P."/>
        </authorList>
    </citation>
    <scope>NUCLEOTIDE SEQUENCE [LARGE SCALE GENOMIC DNA]</scope>
    <source>
        <strain evidence="2 3">Stock d4-2</strain>
    </source>
</reference>
<dbReference type="EMBL" id="CT868026">
    <property type="protein sequence ID" value="CAK63500.1"/>
    <property type="molecule type" value="Genomic_DNA"/>
</dbReference>
<name>A0BY83_PARTE</name>
<organism evidence="2 3">
    <name type="scientific">Paramecium tetraurelia</name>
    <dbReference type="NCBI Taxonomy" id="5888"/>
    <lineage>
        <taxon>Eukaryota</taxon>
        <taxon>Sar</taxon>
        <taxon>Alveolata</taxon>
        <taxon>Ciliophora</taxon>
        <taxon>Intramacronucleata</taxon>
        <taxon>Oligohymenophorea</taxon>
        <taxon>Peniculida</taxon>
        <taxon>Parameciidae</taxon>
        <taxon>Paramecium</taxon>
    </lineage>
</organism>
<evidence type="ECO:0000259" key="1">
    <source>
        <dbReference type="PROSITE" id="PS51468"/>
    </source>
</evidence>
<dbReference type="STRING" id="5888.A0BY83"/>
<protein>
    <recommendedName>
        <fullName evidence="1">VIT domain-containing protein</fullName>
    </recommendedName>
</protein>